<evidence type="ECO:0000313" key="4">
    <source>
        <dbReference type="Proteomes" id="UP000313988"/>
    </source>
</evidence>
<accession>A0A5C4Y832</accession>
<dbReference type="RefSeq" id="WP_139401982.1">
    <property type="nucleotide sequence ID" value="NZ_JACHEW010000001.1"/>
</dbReference>
<evidence type="ECO:0008006" key="6">
    <source>
        <dbReference type="Google" id="ProtNLM"/>
    </source>
</evidence>
<evidence type="ECO:0000256" key="1">
    <source>
        <dbReference type="SAM" id="SignalP"/>
    </source>
</evidence>
<proteinExistence type="predicted"/>
<name>A0A5C4Y832_9DEIO</name>
<dbReference type="AlphaFoldDB" id="A0A5C4Y832"/>
<feature type="chain" id="PRO_5022828853" description="Lipoprotein" evidence="1">
    <location>
        <begin position="22"/>
        <end position="130"/>
    </location>
</feature>
<dbReference type="PROSITE" id="PS51257">
    <property type="entry name" value="PROKAR_LIPOPROTEIN"/>
    <property type="match status" value="1"/>
</dbReference>
<reference evidence="2 5" key="2">
    <citation type="submission" date="2020-08" db="EMBL/GenBank/DDBJ databases">
        <title>Genomic Encyclopedia of Type Strains, Phase IV (KMG-IV): sequencing the most valuable type-strain genomes for metagenomic binning, comparative biology and taxonomic classification.</title>
        <authorList>
            <person name="Goeker M."/>
        </authorList>
    </citation>
    <scope>NUCLEOTIDE SEQUENCE [LARGE SCALE GENOMIC DNA]</scope>
    <source>
        <strain evidence="2 5">DSM 12027</strain>
    </source>
</reference>
<feature type="signal peptide" evidence="1">
    <location>
        <begin position="1"/>
        <end position="21"/>
    </location>
</feature>
<dbReference type="OrthoDB" id="70057at2"/>
<dbReference type="EMBL" id="VDMO01000006">
    <property type="protein sequence ID" value="TNM71711.1"/>
    <property type="molecule type" value="Genomic_DNA"/>
</dbReference>
<gene>
    <name evidence="3" type="ORF">FHR04_07120</name>
    <name evidence="2" type="ORF">HNQ04_000092</name>
</gene>
<evidence type="ECO:0000313" key="5">
    <source>
        <dbReference type="Proteomes" id="UP000629870"/>
    </source>
</evidence>
<keyword evidence="5" id="KW-1185">Reference proteome</keyword>
<comment type="caution">
    <text evidence="3">The sequence shown here is derived from an EMBL/GenBank/DDBJ whole genome shotgun (WGS) entry which is preliminary data.</text>
</comment>
<dbReference type="Proteomes" id="UP000313988">
    <property type="component" value="Unassembled WGS sequence"/>
</dbReference>
<evidence type="ECO:0000313" key="2">
    <source>
        <dbReference type="EMBL" id="MBB6014868.1"/>
    </source>
</evidence>
<protein>
    <recommendedName>
        <fullName evidence="6">Lipoprotein</fullName>
    </recommendedName>
</protein>
<organism evidence="3 4">
    <name type="scientific">Deinococcus radiopugnans ATCC 19172</name>
    <dbReference type="NCBI Taxonomy" id="585398"/>
    <lineage>
        <taxon>Bacteria</taxon>
        <taxon>Thermotogati</taxon>
        <taxon>Deinococcota</taxon>
        <taxon>Deinococci</taxon>
        <taxon>Deinococcales</taxon>
        <taxon>Deinococcaceae</taxon>
        <taxon>Deinococcus</taxon>
    </lineage>
</organism>
<sequence length="130" mass="14002">MRKLLLLALSACTLSACHPVAIPEEVVMTTKTTLPASVGAREDLTIGLKVIQGCTFFSKVNVVERNASKLSIQVIGKTQKPCPAVPNAAARDLTFTDRVGPYFEEPGFPERTNPFEIWVNGSKAGTVTVQ</sequence>
<evidence type="ECO:0000313" key="3">
    <source>
        <dbReference type="EMBL" id="TNM71711.1"/>
    </source>
</evidence>
<dbReference type="EMBL" id="JACHEW010000001">
    <property type="protein sequence ID" value="MBB6014868.1"/>
    <property type="molecule type" value="Genomic_DNA"/>
</dbReference>
<dbReference type="Proteomes" id="UP000629870">
    <property type="component" value="Unassembled WGS sequence"/>
</dbReference>
<keyword evidence="1" id="KW-0732">Signal</keyword>
<reference evidence="3 4" key="1">
    <citation type="submission" date="2019-06" db="EMBL/GenBank/DDBJ databases">
        <title>Genome sequence of Deinococcus radiopugnans ATCC 19172.</title>
        <authorList>
            <person name="Maclea K.S."/>
            <person name="Maynard C.R."/>
        </authorList>
    </citation>
    <scope>NUCLEOTIDE SEQUENCE [LARGE SCALE GENOMIC DNA]</scope>
    <source>
        <strain evidence="3 4">ATCC 19172</strain>
    </source>
</reference>